<organism evidence="3 4">
    <name type="scientific">Botryotinia calthae</name>
    <dbReference type="NCBI Taxonomy" id="38488"/>
    <lineage>
        <taxon>Eukaryota</taxon>
        <taxon>Fungi</taxon>
        <taxon>Dikarya</taxon>
        <taxon>Ascomycota</taxon>
        <taxon>Pezizomycotina</taxon>
        <taxon>Leotiomycetes</taxon>
        <taxon>Helotiales</taxon>
        <taxon>Sclerotiniaceae</taxon>
        <taxon>Botryotinia</taxon>
    </lineage>
</organism>
<dbReference type="InterPro" id="IPR010730">
    <property type="entry name" value="HET"/>
</dbReference>
<proteinExistence type="predicted"/>
<name>A0A4Y8CTE9_9HELO</name>
<dbReference type="AlphaFoldDB" id="A0A4Y8CTE9"/>
<evidence type="ECO:0000313" key="3">
    <source>
        <dbReference type="EMBL" id="TEY43180.1"/>
    </source>
</evidence>
<keyword evidence="4" id="KW-1185">Reference proteome</keyword>
<dbReference type="PANTHER" id="PTHR33112:SF8">
    <property type="entry name" value="HETEROKARYON INCOMPATIBILITY DOMAIN-CONTAINING PROTEIN"/>
    <property type="match status" value="1"/>
</dbReference>
<dbReference type="Pfam" id="PF06985">
    <property type="entry name" value="HET"/>
    <property type="match status" value="1"/>
</dbReference>
<reference evidence="3 4" key="1">
    <citation type="submission" date="2017-11" db="EMBL/GenBank/DDBJ databases">
        <title>Comparative genomics of Botrytis spp.</title>
        <authorList>
            <person name="Valero-Jimenez C.A."/>
            <person name="Tapia P."/>
            <person name="Veloso J."/>
            <person name="Silva-Moreno E."/>
            <person name="Staats M."/>
            <person name="Valdes J.H."/>
            <person name="Van Kan J.A.L."/>
        </authorList>
    </citation>
    <scope>NUCLEOTIDE SEQUENCE [LARGE SCALE GENOMIC DNA]</scope>
    <source>
        <strain evidence="3 4">MUCL2830</strain>
    </source>
</reference>
<evidence type="ECO:0000313" key="4">
    <source>
        <dbReference type="Proteomes" id="UP000297299"/>
    </source>
</evidence>
<accession>A0A4Y8CTE9</accession>
<dbReference type="PANTHER" id="PTHR33112">
    <property type="entry name" value="DOMAIN PROTEIN, PUTATIVE-RELATED"/>
    <property type="match status" value="1"/>
</dbReference>
<dbReference type="STRING" id="38488.A0A4Y8CTE9"/>
<comment type="caution">
    <text evidence="3">The sequence shown here is derived from an EMBL/GenBank/DDBJ whole genome shotgun (WGS) entry which is preliminary data.</text>
</comment>
<dbReference type="OrthoDB" id="3486565at2759"/>
<dbReference type="Proteomes" id="UP000297299">
    <property type="component" value="Unassembled WGS sequence"/>
</dbReference>
<gene>
    <name evidence="3" type="ORF">BOTCAL_0376g00120</name>
</gene>
<dbReference type="EMBL" id="PHWZ01000375">
    <property type="protein sequence ID" value="TEY43180.1"/>
    <property type="molecule type" value="Genomic_DNA"/>
</dbReference>
<evidence type="ECO:0000259" key="2">
    <source>
        <dbReference type="Pfam" id="PF06985"/>
    </source>
</evidence>
<protein>
    <recommendedName>
        <fullName evidence="2">Heterokaryon incompatibility domain-containing protein</fullName>
    </recommendedName>
</protein>
<evidence type="ECO:0000256" key="1">
    <source>
        <dbReference type="SAM" id="MobiDB-lite"/>
    </source>
</evidence>
<feature type="domain" description="Heterokaryon incompatibility" evidence="2">
    <location>
        <begin position="282"/>
        <end position="428"/>
    </location>
</feature>
<feature type="compositionally biased region" description="Polar residues" evidence="1">
    <location>
        <begin position="12"/>
        <end position="28"/>
    </location>
</feature>
<feature type="region of interest" description="Disordered" evidence="1">
    <location>
        <begin position="1"/>
        <end position="31"/>
    </location>
</feature>
<sequence length="760" mass="85507">MVQVSPREQAEMASNDQISNDENFTSKKSNAHDESLREWFEEYMSADANELYSDHCLVQAVASDALDEDLIEQRISNSATTPILGRFCVKCQELFDNWPTLGNSSTREYNSKPGPEKGCEHTAVRPCSSSELEVSTRAGCKFCALLVQRLKDEELLELFRKIENRLFLLGESLMSCLSIQNWGANPNQLLWLNLPGKICNSCNAGIASELKFYSSFLPVSVNCYEKSPDVFSTANDWLLNCIQKHEACKSNKHGTLPTRLIFVGEESPRLVFTSDYQERVRYATLSHSWGSYKPIVLTSENIDQLTKEISLKILPKTLNDAISITQKLGIDFLWVDTLCIIQNDEDDWQKESALMSSIYGGSVITIAASSARDSSKGCFLKPPNFSGGLRARITDGGHQRVQDFFVTKEYDRSTLRAHLGTRAWALQEKMLSPRTIHFGDRGAFWECRSLIASEFFPAGFPCRFVHPLVCRTREFEGRWPQIVDLYSAANLTYGKDKLPALSGIAKLESDHSGDQYLAGMWRRKIEEQLCWRLWGFKASGRPPWRAPSWSWASIDGRLSWPELSSGYLDTRYAHVVDADTTPYGQNPFGQVTDGFIRLACSAMVVGHIVYTETLDVAGYKDVAAILLNVRGQMKKFPIRLDCLDDVNQNYALPIHLVPLIGGNDGSSRKTSKDERIYGFTILGIILRSTDSVTRTYARIGSFRFSNNVRNFGRGKGIIEELYEPFLQVLEEQGLATAEAACSEILSDVEPPDHRYLITIV</sequence>